<dbReference type="Proteomes" id="UP000800040">
    <property type="component" value="Unassembled WGS sequence"/>
</dbReference>
<gene>
    <name evidence="1" type="ORF">BDW02DRAFT_291969</name>
</gene>
<dbReference type="EMBL" id="ML975288">
    <property type="protein sequence ID" value="KAF1835371.1"/>
    <property type="molecule type" value="Genomic_DNA"/>
</dbReference>
<protein>
    <submittedName>
        <fullName evidence="1">Uncharacterized protein</fullName>
    </submittedName>
</protein>
<dbReference type="OrthoDB" id="4424523at2759"/>
<evidence type="ECO:0000313" key="2">
    <source>
        <dbReference type="Proteomes" id="UP000800040"/>
    </source>
</evidence>
<sequence>MRAELPLKEHTFWLRCARTAAECKLKRIVPSTIRCTSNCLPRDIKGRVRKSGLKSASAHPHVCRYKSPHRSHRHRHTVYRSIIRFTSIERTRGSPWAIFTMAEQSQPRDISRLSVQFRSAMEGLTHQWGFAVVRTAYANDNDDVQWAAALKKLHDYATPSDSGAEMDPDTFALPVISDSALLRGADYASVRKAFNQWIADFVGRERNEDDDEEWPSDVRRDACIVIDEAALASLLNAPDFVRGKVPNLDLEPWFTVVDAEDPANMPYRGGAPYMGFTRAYARVLSQLFDDLDSRSLEQLSPIRVYDGQIPLFTGSSQGELVDPPGGVDGRYKFPRGTPRGAQGAQAMLEEIKRAVGKAGMGY</sequence>
<accession>A0A6A5KI79</accession>
<proteinExistence type="predicted"/>
<reference evidence="1" key="1">
    <citation type="submission" date="2020-01" db="EMBL/GenBank/DDBJ databases">
        <authorList>
            <consortium name="DOE Joint Genome Institute"/>
            <person name="Haridas S."/>
            <person name="Albert R."/>
            <person name="Binder M."/>
            <person name="Bloem J."/>
            <person name="Labutti K."/>
            <person name="Salamov A."/>
            <person name="Andreopoulos B."/>
            <person name="Baker S.E."/>
            <person name="Barry K."/>
            <person name="Bills G."/>
            <person name="Bluhm B.H."/>
            <person name="Cannon C."/>
            <person name="Castanera R."/>
            <person name="Culley D.E."/>
            <person name="Daum C."/>
            <person name="Ezra D."/>
            <person name="Gonzalez J.B."/>
            <person name="Henrissat B."/>
            <person name="Kuo A."/>
            <person name="Liang C."/>
            <person name="Lipzen A."/>
            <person name="Lutzoni F."/>
            <person name="Magnuson J."/>
            <person name="Mondo S."/>
            <person name="Nolan M."/>
            <person name="Ohm R."/>
            <person name="Pangilinan J."/>
            <person name="Park H.-J."/>
            <person name="Ramirez L."/>
            <person name="Alfaro M."/>
            <person name="Sun H."/>
            <person name="Tritt A."/>
            <person name="Yoshinaga Y."/>
            <person name="Zwiers L.-H."/>
            <person name="Turgeon B.G."/>
            <person name="Goodwin S.B."/>
            <person name="Spatafora J.W."/>
            <person name="Crous P.W."/>
            <person name="Grigoriev I.V."/>
        </authorList>
    </citation>
    <scope>NUCLEOTIDE SEQUENCE</scope>
    <source>
        <strain evidence="1">P77</strain>
    </source>
</reference>
<name>A0A6A5KI79_9PLEO</name>
<keyword evidence="2" id="KW-1185">Reference proteome</keyword>
<evidence type="ECO:0000313" key="1">
    <source>
        <dbReference type="EMBL" id="KAF1835371.1"/>
    </source>
</evidence>
<dbReference type="AlphaFoldDB" id="A0A6A5KI79"/>
<organism evidence="1 2">
    <name type="scientific">Decorospora gaudefroyi</name>
    <dbReference type="NCBI Taxonomy" id="184978"/>
    <lineage>
        <taxon>Eukaryota</taxon>
        <taxon>Fungi</taxon>
        <taxon>Dikarya</taxon>
        <taxon>Ascomycota</taxon>
        <taxon>Pezizomycotina</taxon>
        <taxon>Dothideomycetes</taxon>
        <taxon>Pleosporomycetidae</taxon>
        <taxon>Pleosporales</taxon>
        <taxon>Pleosporineae</taxon>
        <taxon>Pleosporaceae</taxon>
        <taxon>Decorospora</taxon>
    </lineage>
</organism>